<evidence type="ECO:0000256" key="6">
    <source>
        <dbReference type="HAMAP-Rule" id="MF_01007"/>
    </source>
</evidence>
<evidence type="ECO:0000256" key="1">
    <source>
        <dbReference type="ARBA" id="ARBA00010396"/>
    </source>
</evidence>
<dbReference type="KEGG" id="epl:P4G45_03980"/>
<dbReference type="HAMAP" id="MF_01007">
    <property type="entry name" value="16SrRNA_methyltr_H"/>
    <property type="match status" value="1"/>
</dbReference>
<dbReference type="Pfam" id="PF01795">
    <property type="entry name" value="Methyltransf_5"/>
    <property type="match status" value="1"/>
</dbReference>
<dbReference type="EMBL" id="CP121194">
    <property type="protein sequence ID" value="XBH10892.1"/>
    <property type="molecule type" value="Genomic_DNA"/>
</dbReference>
<dbReference type="GO" id="GO:0005737">
    <property type="term" value="C:cytoplasm"/>
    <property type="evidence" value="ECO:0007669"/>
    <property type="project" value="UniProtKB-SubCell"/>
</dbReference>
<dbReference type="GO" id="GO:0071424">
    <property type="term" value="F:rRNA (cytosine-N4-)-methyltransferase activity"/>
    <property type="evidence" value="ECO:0007669"/>
    <property type="project" value="UniProtKB-UniRule"/>
</dbReference>
<dbReference type="GO" id="GO:0070475">
    <property type="term" value="P:rRNA base methylation"/>
    <property type="evidence" value="ECO:0007669"/>
    <property type="project" value="UniProtKB-UniRule"/>
</dbReference>
<feature type="binding site" evidence="6">
    <location>
        <position position="113"/>
    </location>
    <ligand>
        <name>S-adenosyl-L-methionine</name>
        <dbReference type="ChEBI" id="CHEBI:59789"/>
    </ligand>
</feature>
<evidence type="ECO:0000256" key="5">
    <source>
        <dbReference type="ARBA" id="ARBA00022691"/>
    </source>
</evidence>
<accession>A0AAU7DDW5</accession>
<dbReference type="Gene3D" id="3.40.50.150">
    <property type="entry name" value="Vaccinia Virus protein VP39"/>
    <property type="match status" value="1"/>
</dbReference>
<keyword evidence="2 6" id="KW-0698">rRNA processing</keyword>
<accession>A0AAU7D169</accession>
<evidence type="ECO:0000256" key="7">
    <source>
        <dbReference type="SAM" id="MobiDB-lite"/>
    </source>
</evidence>
<dbReference type="SUPFAM" id="SSF81799">
    <property type="entry name" value="Putative methyltransferase TM0872, insert domain"/>
    <property type="match status" value="1"/>
</dbReference>
<gene>
    <name evidence="6 8" type="primary">rsmH</name>
    <name evidence="8" type="ORF">P4G45_03980</name>
    <name evidence="9" type="ORF">P8936_03945</name>
</gene>
<dbReference type="EC" id="2.1.1.199" evidence="6"/>
<dbReference type="NCBIfam" id="TIGR00006">
    <property type="entry name" value="16S rRNA (cytosine(1402)-N(4))-methyltransferase RsmH"/>
    <property type="match status" value="1"/>
</dbReference>
<dbReference type="InterPro" id="IPR002903">
    <property type="entry name" value="RsmH"/>
</dbReference>
<feature type="region of interest" description="Disordered" evidence="7">
    <location>
        <begin position="278"/>
        <end position="297"/>
    </location>
</feature>
<name>A0AAU7D169_9BACT</name>
<reference evidence="8" key="1">
    <citation type="submission" date="2023-03" db="EMBL/GenBank/DDBJ databases">
        <title>Edaphobacter sp.</title>
        <authorList>
            <person name="Huber K.J."/>
            <person name="Papendorf J."/>
            <person name="Pilke C."/>
            <person name="Bunk B."/>
            <person name="Sproeer C."/>
            <person name="Pester M."/>
        </authorList>
    </citation>
    <scope>NUCLEOTIDE SEQUENCE</scope>
    <source>
        <strain evidence="8">DSM 109919</strain>
        <strain evidence="9">DSM 109920</strain>
    </source>
</reference>
<feature type="binding site" evidence="6">
    <location>
        <position position="54"/>
    </location>
    <ligand>
        <name>S-adenosyl-L-methionine</name>
        <dbReference type="ChEBI" id="CHEBI:59789"/>
    </ligand>
</feature>
<evidence type="ECO:0000256" key="4">
    <source>
        <dbReference type="ARBA" id="ARBA00022679"/>
    </source>
</evidence>
<comment type="function">
    <text evidence="6">Specifically methylates the N4 position of cytidine in position 1402 (C1402) of 16S rRNA.</text>
</comment>
<dbReference type="SUPFAM" id="SSF53335">
    <property type="entry name" value="S-adenosyl-L-methionine-dependent methyltransferases"/>
    <property type="match status" value="1"/>
</dbReference>
<feature type="binding site" evidence="6">
    <location>
        <position position="88"/>
    </location>
    <ligand>
        <name>S-adenosyl-L-methionine</name>
        <dbReference type="ChEBI" id="CHEBI:59789"/>
    </ligand>
</feature>
<dbReference type="PANTHER" id="PTHR11265:SF0">
    <property type="entry name" value="12S RRNA N4-METHYLCYTIDINE METHYLTRANSFERASE"/>
    <property type="match status" value="1"/>
</dbReference>
<evidence type="ECO:0000313" key="8">
    <source>
        <dbReference type="EMBL" id="XBH10892.1"/>
    </source>
</evidence>
<dbReference type="PIRSF" id="PIRSF004486">
    <property type="entry name" value="MraW"/>
    <property type="match status" value="1"/>
</dbReference>
<evidence type="ECO:0000256" key="2">
    <source>
        <dbReference type="ARBA" id="ARBA00022552"/>
    </source>
</evidence>
<dbReference type="FunFam" id="1.10.150.170:FF:000003">
    <property type="entry name" value="Ribosomal RNA small subunit methyltransferase H"/>
    <property type="match status" value="1"/>
</dbReference>
<comment type="similarity">
    <text evidence="1 6">Belongs to the methyltransferase superfamily. RsmH family.</text>
</comment>
<feature type="binding site" evidence="6">
    <location>
        <position position="106"/>
    </location>
    <ligand>
        <name>S-adenosyl-L-methionine</name>
        <dbReference type="ChEBI" id="CHEBI:59789"/>
    </ligand>
</feature>
<dbReference type="AlphaFoldDB" id="A0AAU7D169"/>
<comment type="subcellular location">
    <subcellularLocation>
        <location evidence="6">Cytoplasm</location>
    </subcellularLocation>
</comment>
<sequence length="297" mass="32928">MRKMQHVPVLLDEALKYLNVQPGGVYVDATLGLAGHSSAIAKRLGAKGRLICFDRDPEAMEAAKARLEEVRAEIGSEMPELVFEPRAFSEASSLIEPGSLDGLLADFGVSSLQLDEAHRGFSFRSEGPLDMRMDTRSGETAEQVVNQEDENELADLIYEFGEERRSRRIARAIVRARPITTTAELARVISAAAPSMKGDKIHPATRTFQALRIRVNDELGEIRTLLKSAPSLLKPGGRLVLISFHSLEDRLVKDAFREAGRDKIFEVLTKKPVVAGEQEEMRNPRSRSAKLRAARKI</sequence>
<organism evidence="8">
    <name type="scientific">Edaphobacter paludis</name>
    <dbReference type="NCBI Taxonomy" id="3035702"/>
    <lineage>
        <taxon>Bacteria</taxon>
        <taxon>Pseudomonadati</taxon>
        <taxon>Acidobacteriota</taxon>
        <taxon>Terriglobia</taxon>
        <taxon>Terriglobales</taxon>
        <taxon>Acidobacteriaceae</taxon>
        <taxon>Edaphobacter</taxon>
    </lineage>
</organism>
<feature type="compositionally biased region" description="Basic residues" evidence="7">
    <location>
        <begin position="284"/>
        <end position="297"/>
    </location>
</feature>
<dbReference type="EMBL" id="CP121195">
    <property type="protein sequence ID" value="XBH15260.1"/>
    <property type="molecule type" value="Genomic_DNA"/>
</dbReference>
<comment type="catalytic activity">
    <reaction evidence="6">
        <text>cytidine(1402) in 16S rRNA + S-adenosyl-L-methionine = N(4)-methylcytidine(1402) in 16S rRNA + S-adenosyl-L-homocysteine + H(+)</text>
        <dbReference type="Rhea" id="RHEA:42928"/>
        <dbReference type="Rhea" id="RHEA-COMP:10286"/>
        <dbReference type="Rhea" id="RHEA-COMP:10287"/>
        <dbReference type="ChEBI" id="CHEBI:15378"/>
        <dbReference type="ChEBI" id="CHEBI:57856"/>
        <dbReference type="ChEBI" id="CHEBI:59789"/>
        <dbReference type="ChEBI" id="CHEBI:74506"/>
        <dbReference type="ChEBI" id="CHEBI:82748"/>
        <dbReference type="EC" id="2.1.1.199"/>
    </reaction>
</comment>
<feature type="binding site" evidence="6">
    <location>
        <begin position="34"/>
        <end position="36"/>
    </location>
    <ligand>
        <name>S-adenosyl-L-methionine</name>
        <dbReference type="ChEBI" id="CHEBI:59789"/>
    </ligand>
</feature>
<evidence type="ECO:0000256" key="3">
    <source>
        <dbReference type="ARBA" id="ARBA00022603"/>
    </source>
</evidence>
<dbReference type="InterPro" id="IPR029063">
    <property type="entry name" value="SAM-dependent_MTases_sf"/>
</dbReference>
<evidence type="ECO:0000313" key="9">
    <source>
        <dbReference type="EMBL" id="XBH15260.1"/>
    </source>
</evidence>
<dbReference type="InterPro" id="IPR023397">
    <property type="entry name" value="SAM-dep_MeTrfase_MraW_recog"/>
</dbReference>
<dbReference type="Gene3D" id="1.10.150.170">
    <property type="entry name" value="Putative methyltransferase TM0872, insert domain"/>
    <property type="match status" value="1"/>
</dbReference>
<keyword evidence="6" id="KW-0963">Cytoplasm</keyword>
<protein>
    <recommendedName>
        <fullName evidence="6">Ribosomal RNA small subunit methyltransferase H</fullName>
        <ecNumber evidence="6">2.1.1.199</ecNumber>
    </recommendedName>
    <alternativeName>
        <fullName evidence="6">16S rRNA m(4)C1402 methyltransferase</fullName>
    </alternativeName>
    <alternativeName>
        <fullName evidence="6">rRNA (cytosine-N(4)-)-methyltransferase RsmH</fullName>
    </alternativeName>
</protein>
<proteinExistence type="inferred from homology"/>
<keyword evidence="5 6" id="KW-0949">S-adenosyl-L-methionine</keyword>
<dbReference type="PANTHER" id="PTHR11265">
    <property type="entry name" value="S-ADENOSYL-METHYLTRANSFERASE MRAW"/>
    <property type="match status" value="1"/>
</dbReference>
<keyword evidence="4 6" id="KW-0808">Transferase</keyword>
<keyword evidence="3 6" id="KW-0489">Methyltransferase</keyword>